<feature type="domain" description="Pappalysin-1 SD scarf" evidence="1">
    <location>
        <begin position="9"/>
        <end position="72"/>
    </location>
</feature>
<organism evidence="2 3">
    <name type="scientific">Parascaris univalens</name>
    <name type="common">Nematode worm</name>
    <dbReference type="NCBI Taxonomy" id="6257"/>
    <lineage>
        <taxon>Eukaryota</taxon>
        <taxon>Metazoa</taxon>
        <taxon>Ecdysozoa</taxon>
        <taxon>Nematoda</taxon>
        <taxon>Chromadorea</taxon>
        <taxon>Rhabditida</taxon>
        <taxon>Spirurina</taxon>
        <taxon>Ascaridomorpha</taxon>
        <taxon>Ascaridoidea</taxon>
        <taxon>Ascarididae</taxon>
        <taxon>Parascaris</taxon>
    </lineage>
</organism>
<sequence>MPCYLAINSRNSKGAPDAERCAASTKAWLPDVQNCDDGSDKCTLKVRPDIETQLEKLSIWIAWNAASGVRTVKVQIRTNNPFVSVDAVRFVSPVSDPRCSICFPFAYRVRTPGEFAAPKFAALPGVNATIDAFSAIVQKYHVIVLPCVRYDVCLDMHYLIQWSPRLWYVSMENGLVIRM</sequence>
<dbReference type="Proteomes" id="UP000887569">
    <property type="component" value="Unplaced"/>
</dbReference>
<keyword evidence="2" id="KW-1185">Reference proteome</keyword>
<evidence type="ECO:0000313" key="3">
    <source>
        <dbReference type="WBParaSite" id="PgR002_g171_t01"/>
    </source>
</evidence>
<dbReference type="AlphaFoldDB" id="A0A915ABE1"/>
<evidence type="ECO:0000313" key="2">
    <source>
        <dbReference type="Proteomes" id="UP000887569"/>
    </source>
</evidence>
<evidence type="ECO:0000259" key="1">
    <source>
        <dbReference type="Pfam" id="PF25900"/>
    </source>
</evidence>
<reference evidence="3" key="1">
    <citation type="submission" date="2022-11" db="UniProtKB">
        <authorList>
            <consortium name="WormBaseParasite"/>
        </authorList>
    </citation>
    <scope>IDENTIFICATION</scope>
</reference>
<dbReference type="WBParaSite" id="PgR002_g171_t01">
    <property type="protein sequence ID" value="PgR002_g171_t01"/>
    <property type="gene ID" value="PgR002_g171"/>
</dbReference>
<name>A0A915ABE1_PARUN</name>
<dbReference type="InterPro" id="IPR058897">
    <property type="entry name" value="PAPPA_SD_C"/>
</dbReference>
<accession>A0A915ABE1</accession>
<proteinExistence type="predicted"/>
<dbReference type="Pfam" id="PF25900">
    <property type="entry name" value="PAPPA"/>
    <property type="match status" value="1"/>
</dbReference>
<protein>
    <recommendedName>
        <fullName evidence="1">Pappalysin-1 SD scarf domain-containing protein</fullName>
    </recommendedName>
</protein>